<organism evidence="1">
    <name type="scientific">Siphoviridae sp. ctEYW18</name>
    <dbReference type="NCBI Taxonomy" id="2826208"/>
    <lineage>
        <taxon>Viruses</taxon>
        <taxon>Duplodnaviria</taxon>
        <taxon>Heunggongvirae</taxon>
        <taxon>Uroviricota</taxon>
        <taxon>Caudoviricetes</taxon>
    </lineage>
</organism>
<evidence type="ECO:0000313" key="1">
    <source>
        <dbReference type="EMBL" id="DAD78604.1"/>
    </source>
</evidence>
<proteinExistence type="predicted"/>
<reference evidence="1" key="1">
    <citation type="journal article" date="2021" name="Proc. Natl. Acad. Sci. U.S.A.">
        <title>A Catalog of Tens of Thousands of Viruses from Human Metagenomes Reveals Hidden Associations with Chronic Diseases.</title>
        <authorList>
            <person name="Tisza M.J."/>
            <person name="Buck C.B."/>
        </authorList>
    </citation>
    <scope>NUCLEOTIDE SEQUENCE</scope>
    <source>
        <strain evidence="1">CtEYW18</strain>
    </source>
</reference>
<protein>
    <submittedName>
        <fullName evidence="1">Receptor Binding Protein</fullName>
    </submittedName>
</protein>
<name>A0A8S5M8R2_9CAUD</name>
<keyword evidence="1" id="KW-0675">Receptor</keyword>
<accession>A0A8S5M8R2</accession>
<dbReference type="EMBL" id="BK014848">
    <property type="protein sequence ID" value="DAD78604.1"/>
    <property type="molecule type" value="Genomic_DNA"/>
</dbReference>
<sequence>MALTSGFFNSKNHDRLYDATLISTLFEGLINDGVYQGVGNIFKVSASNGMNVTVDTGRAWFNNTWTRNDALIVLTVPTAEQVLKRIDAVVIEVNSLETVRNNSIKIVKGTPASNPAKPSLTKNDDVHQYPLAYITVDPNVTAITQQKIQNAVGTSACPFVTGIIDTLDIDNLIAQWSSEFDVLFAELEEKISQAASQTIIDKSVTFPKLANDAIKRVVTNKVVAKADFANNDTYADYPYRAAIAVNGVTTDMIPEIIFDVADAIGGNYSPVAQTYNGGVYIYAASPPDNNLTIPTIIVWREGVGTW</sequence>